<dbReference type="AlphaFoldDB" id="A0A920CWH2"/>
<dbReference type="GO" id="GO:0033969">
    <property type="term" value="F:gamma-glutamyl-gamma-aminobutyrate hydrolase activity"/>
    <property type="evidence" value="ECO:0007669"/>
    <property type="project" value="TreeGrafter"/>
</dbReference>
<dbReference type="PANTHER" id="PTHR43235">
    <property type="entry name" value="GLUTAMINE AMIDOTRANSFERASE PB2B2.05-RELATED"/>
    <property type="match status" value="1"/>
</dbReference>
<dbReference type="InterPro" id="IPR029062">
    <property type="entry name" value="Class_I_gatase-like"/>
</dbReference>
<name>A0A920CWH2_9BACL</name>
<protein>
    <submittedName>
        <fullName evidence="1">Amidotransferase</fullName>
    </submittedName>
</protein>
<dbReference type="CDD" id="cd01745">
    <property type="entry name" value="GATase1_2"/>
    <property type="match status" value="1"/>
</dbReference>
<accession>A0A920CWH2</accession>
<dbReference type="RefSeq" id="WP_213513460.1">
    <property type="nucleotide sequence ID" value="NZ_BOSE01000001.1"/>
</dbReference>
<dbReference type="PROSITE" id="PS51273">
    <property type="entry name" value="GATASE_TYPE_1"/>
    <property type="match status" value="1"/>
</dbReference>
<comment type="caution">
    <text evidence="1">The sequence shown here is derived from an EMBL/GenBank/DDBJ whole genome shotgun (WGS) entry which is preliminary data.</text>
</comment>
<dbReference type="GO" id="GO:0006598">
    <property type="term" value="P:polyamine catabolic process"/>
    <property type="evidence" value="ECO:0007669"/>
    <property type="project" value="TreeGrafter"/>
</dbReference>
<dbReference type="Pfam" id="PF07722">
    <property type="entry name" value="Peptidase_C26"/>
    <property type="match status" value="1"/>
</dbReference>
<reference evidence="1" key="1">
    <citation type="submission" date="2021-03" db="EMBL/GenBank/DDBJ databases">
        <title>Antimicrobial resistance genes in bacteria isolated from Japanese honey, and their potential for conferring macrolide and lincosamide resistance in the American foulbrood pathogen Paenibacillus larvae.</title>
        <authorList>
            <person name="Okamoto M."/>
            <person name="Kumagai M."/>
            <person name="Kanamori H."/>
            <person name="Takamatsu D."/>
        </authorList>
    </citation>
    <scope>NUCLEOTIDE SEQUENCE</scope>
    <source>
        <strain evidence="1">J40TS1</strain>
    </source>
</reference>
<evidence type="ECO:0000313" key="2">
    <source>
        <dbReference type="Proteomes" id="UP000683139"/>
    </source>
</evidence>
<dbReference type="InterPro" id="IPR044668">
    <property type="entry name" value="PuuD-like"/>
</dbReference>
<dbReference type="InterPro" id="IPR011697">
    <property type="entry name" value="Peptidase_C26"/>
</dbReference>
<dbReference type="SUPFAM" id="SSF52317">
    <property type="entry name" value="Class I glutamine amidotransferase-like"/>
    <property type="match status" value="1"/>
</dbReference>
<dbReference type="EMBL" id="BOSE01000001">
    <property type="protein sequence ID" value="GIP15230.1"/>
    <property type="molecule type" value="Genomic_DNA"/>
</dbReference>
<organism evidence="1 2">
    <name type="scientific">Paenibacillus montaniterrae</name>
    <dbReference type="NCBI Taxonomy" id="429341"/>
    <lineage>
        <taxon>Bacteria</taxon>
        <taxon>Bacillati</taxon>
        <taxon>Bacillota</taxon>
        <taxon>Bacilli</taxon>
        <taxon>Bacillales</taxon>
        <taxon>Paenibacillaceae</taxon>
        <taxon>Paenibacillus</taxon>
    </lineage>
</organism>
<sequence>MRKPIIGVLPLVDEFKFSYWMLPGYMKAIEEAGGIPIMLPLTSNSAILEQLATGLDGLLFTGGHDINPELYGQEATPACGTIISERDEMEKRLFQLGHALDLPMLGICRGIQLFNALLGGTLYQDLPSEFPSELVHAQKPPYHIPAHEVKLERRSSLYRLLGIDKLKVNSYHHQAIRSLAPGCQVMARASDGIIEAIEHPGYRYLLAVQWHPEFSYEHDEASQKLFAQFVQAAGSAK</sequence>
<dbReference type="PANTHER" id="PTHR43235:SF1">
    <property type="entry name" value="GLUTAMINE AMIDOTRANSFERASE PB2B2.05-RELATED"/>
    <property type="match status" value="1"/>
</dbReference>
<dbReference type="Gene3D" id="3.40.50.880">
    <property type="match status" value="1"/>
</dbReference>
<dbReference type="Proteomes" id="UP000683139">
    <property type="component" value="Unassembled WGS sequence"/>
</dbReference>
<proteinExistence type="predicted"/>
<keyword evidence="2" id="KW-1185">Reference proteome</keyword>
<gene>
    <name evidence="1" type="ORF">J40TS1_08720</name>
</gene>
<dbReference type="GO" id="GO:0005829">
    <property type="term" value="C:cytosol"/>
    <property type="evidence" value="ECO:0007669"/>
    <property type="project" value="TreeGrafter"/>
</dbReference>
<evidence type="ECO:0000313" key="1">
    <source>
        <dbReference type="EMBL" id="GIP15230.1"/>
    </source>
</evidence>